<evidence type="ECO:0000256" key="3">
    <source>
        <dbReference type="ARBA" id="ARBA00023172"/>
    </source>
</evidence>
<keyword evidence="1" id="KW-0229">DNA integration</keyword>
<dbReference type="CDD" id="cd00796">
    <property type="entry name" value="INT_Rci_Hp1_C"/>
    <property type="match status" value="1"/>
</dbReference>
<dbReference type="InterPro" id="IPR010998">
    <property type="entry name" value="Integrase_recombinase_N"/>
</dbReference>
<dbReference type="Gene3D" id="1.10.150.130">
    <property type="match status" value="1"/>
</dbReference>
<dbReference type="PANTHER" id="PTHR30349:SF94">
    <property type="entry name" value="INTEGRASE_RECOMBINASE HI_1414-RELATED"/>
    <property type="match status" value="1"/>
</dbReference>
<feature type="domain" description="Tyr recombinase" evidence="4">
    <location>
        <begin position="160"/>
        <end position="323"/>
    </location>
</feature>
<name>A0A5B9DY31_9GAMM</name>
<dbReference type="InterPro" id="IPR002104">
    <property type="entry name" value="Integrase_catalytic"/>
</dbReference>
<dbReference type="KEGG" id="rgl:CS053_08185"/>
<dbReference type="Pfam" id="PF00589">
    <property type="entry name" value="Phage_integrase"/>
    <property type="match status" value="1"/>
</dbReference>
<evidence type="ECO:0000313" key="6">
    <source>
        <dbReference type="Proteomes" id="UP000321807"/>
    </source>
</evidence>
<keyword evidence="3" id="KW-0233">DNA recombination</keyword>
<dbReference type="SUPFAM" id="SSF56349">
    <property type="entry name" value="DNA breaking-rejoining enzymes"/>
    <property type="match status" value="1"/>
</dbReference>
<organism evidence="5 6">
    <name type="scientific">Rhodanobacter glycinis</name>
    <dbReference type="NCBI Taxonomy" id="582702"/>
    <lineage>
        <taxon>Bacteria</taxon>
        <taxon>Pseudomonadati</taxon>
        <taxon>Pseudomonadota</taxon>
        <taxon>Gammaproteobacteria</taxon>
        <taxon>Lysobacterales</taxon>
        <taxon>Rhodanobacteraceae</taxon>
        <taxon>Rhodanobacter</taxon>
    </lineage>
</organism>
<protein>
    <submittedName>
        <fullName evidence="5">Site-specific integrase</fullName>
    </submittedName>
</protein>
<dbReference type="AlphaFoldDB" id="A0A5B9DY31"/>
<proteinExistence type="predicted"/>
<evidence type="ECO:0000256" key="2">
    <source>
        <dbReference type="ARBA" id="ARBA00023125"/>
    </source>
</evidence>
<dbReference type="PROSITE" id="PS51898">
    <property type="entry name" value="TYR_RECOMBINASE"/>
    <property type="match status" value="1"/>
</dbReference>
<evidence type="ECO:0000256" key="1">
    <source>
        <dbReference type="ARBA" id="ARBA00022908"/>
    </source>
</evidence>
<dbReference type="Gene3D" id="1.10.443.10">
    <property type="entry name" value="Intergrase catalytic core"/>
    <property type="match status" value="1"/>
</dbReference>
<dbReference type="GO" id="GO:0003677">
    <property type="term" value="F:DNA binding"/>
    <property type="evidence" value="ECO:0007669"/>
    <property type="project" value="UniProtKB-KW"/>
</dbReference>
<dbReference type="GO" id="GO:0015074">
    <property type="term" value="P:DNA integration"/>
    <property type="evidence" value="ECO:0007669"/>
    <property type="project" value="UniProtKB-KW"/>
</dbReference>
<dbReference type="InterPro" id="IPR011010">
    <property type="entry name" value="DNA_brk_join_enz"/>
</dbReference>
<evidence type="ECO:0000313" key="5">
    <source>
        <dbReference type="EMBL" id="QEE24478.1"/>
    </source>
</evidence>
<dbReference type="InterPro" id="IPR013762">
    <property type="entry name" value="Integrase-like_cat_sf"/>
</dbReference>
<keyword evidence="2" id="KW-0238">DNA-binding</keyword>
<gene>
    <name evidence="5" type="ORF">CS053_08185</name>
</gene>
<reference evidence="5 6" key="1">
    <citation type="submission" date="2019-08" db="EMBL/GenBank/DDBJ databases">
        <title>Complete genome sequence of Rhodanobacter glycinis strain T01E-68 isolated from tomato root.</title>
        <authorList>
            <person name="Weon H.-Y."/>
            <person name="Lee S.A."/>
        </authorList>
    </citation>
    <scope>NUCLEOTIDE SEQUENCE [LARGE SCALE GENOMIC DNA]</scope>
    <source>
        <strain evidence="5 6">T01E-68</strain>
    </source>
</reference>
<dbReference type="EMBL" id="CP042807">
    <property type="protein sequence ID" value="QEE24478.1"/>
    <property type="molecule type" value="Genomic_DNA"/>
</dbReference>
<accession>A0A5B9DY31</accession>
<dbReference type="GO" id="GO:0006310">
    <property type="term" value="P:DNA recombination"/>
    <property type="evidence" value="ECO:0007669"/>
    <property type="project" value="UniProtKB-KW"/>
</dbReference>
<dbReference type="InterPro" id="IPR050090">
    <property type="entry name" value="Tyrosine_recombinase_XerCD"/>
</dbReference>
<dbReference type="Proteomes" id="UP000321807">
    <property type="component" value="Chromosome"/>
</dbReference>
<dbReference type="RefSeq" id="WP_147627071.1">
    <property type="nucleotide sequence ID" value="NZ_CP042807.1"/>
</dbReference>
<evidence type="ECO:0000259" key="4">
    <source>
        <dbReference type="PROSITE" id="PS51898"/>
    </source>
</evidence>
<dbReference type="PANTHER" id="PTHR30349">
    <property type="entry name" value="PHAGE INTEGRASE-RELATED"/>
    <property type="match status" value="1"/>
</dbReference>
<sequence length="323" mass="36660">MASIQRSGTKWRVQVYVKGRRDSGSFRTKQEASAWALEREAELGGAKLPDRTFAEAMRHYERDVASHRKGSRWELTRLKVFAELPMAKRKLASLGPDDFIAWRDGRLRQVKPATVAREMNLLQAVIKYARRELRWLRDNPIADVTPPPKPKGRARRITAKEERTLTLALGQRGKLQADTPTQRIGLAFLFALETAMRSGEICAMTWDCVFLSSRYVTLPTTKNGDAREVPLSPRAVQILQALPRGDGPVFGVSDQVRDVLWRKARDATPHRDVHFHDTRAEAIFRLSKKLDVLELARVIGHRDLNSLLLYYNSTAAELAQKLG</sequence>